<evidence type="ECO:0000313" key="3">
    <source>
        <dbReference type="EMBL" id="CAK0812404.1"/>
    </source>
</evidence>
<keyword evidence="4" id="KW-1185">Reference proteome</keyword>
<accession>A0ABN9R3G8</accession>
<reference evidence="3" key="1">
    <citation type="submission" date="2023-10" db="EMBL/GenBank/DDBJ databases">
        <authorList>
            <person name="Chen Y."/>
            <person name="Shah S."/>
            <person name="Dougan E. K."/>
            <person name="Thang M."/>
            <person name="Chan C."/>
        </authorList>
    </citation>
    <scope>NUCLEOTIDE SEQUENCE [LARGE SCALE GENOMIC DNA]</scope>
</reference>
<sequence length="195" mass="19991">EARQSRLDAQPVHAGLYSTVASRMAPAACGGAEVGGREAASSSSAPPPLFRQCRLYFNGRVDCGDGLSNYSLGKLARLHGAEVTVRLTKRGVTHVVCTQLAVAKEHEALKGASRRGALYFVKPDWIVQSIAARARLPESRYSLVAQVAQGAGCRAVAGAAAPAAEASRAPAGAAPKGSGCGAGLKSAQVREAAPQ</sequence>
<evidence type="ECO:0000259" key="2">
    <source>
        <dbReference type="PROSITE" id="PS50172"/>
    </source>
</evidence>
<dbReference type="Gene3D" id="3.40.50.10190">
    <property type="entry name" value="BRCT domain"/>
    <property type="match status" value="1"/>
</dbReference>
<dbReference type="SUPFAM" id="SSF52113">
    <property type="entry name" value="BRCT domain"/>
    <property type="match status" value="1"/>
</dbReference>
<dbReference type="PANTHER" id="PTHR45990:SF1">
    <property type="entry name" value="DNA REPAIR PROTEIN REV1"/>
    <property type="match status" value="1"/>
</dbReference>
<proteinExistence type="predicted"/>
<feature type="non-terminal residue" evidence="3">
    <location>
        <position position="195"/>
    </location>
</feature>
<feature type="compositionally biased region" description="Low complexity" evidence="1">
    <location>
        <begin position="167"/>
        <end position="177"/>
    </location>
</feature>
<organism evidence="3 4">
    <name type="scientific">Prorocentrum cordatum</name>
    <dbReference type="NCBI Taxonomy" id="2364126"/>
    <lineage>
        <taxon>Eukaryota</taxon>
        <taxon>Sar</taxon>
        <taxon>Alveolata</taxon>
        <taxon>Dinophyceae</taxon>
        <taxon>Prorocentrales</taxon>
        <taxon>Prorocentraceae</taxon>
        <taxon>Prorocentrum</taxon>
    </lineage>
</organism>
<evidence type="ECO:0000313" key="4">
    <source>
        <dbReference type="Proteomes" id="UP001189429"/>
    </source>
</evidence>
<feature type="region of interest" description="Disordered" evidence="1">
    <location>
        <begin position="167"/>
        <end position="195"/>
    </location>
</feature>
<dbReference type="InterPro" id="IPR001357">
    <property type="entry name" value="BRCT_dom"/>
</dbReference>
<dbReference type="EMBL" id="CAUYUJ010005132">
    <property type="protein sequence ID" value="CAK0812404.1"/>
    <property type="molecule type" value="Genomic_DNA"/>
</dbReference>
<comment type="caution">
    <text evidence="3">The sequence shown here is derived from an EMBL/GenBank/DDBJ whole genome shotgun (WGS) entry which is preliminary data.</text>
</comment>
<dbReference type="PROSITE" id="PS50172">
    <property type="entry name" value="BRCT"/>
    <property type="match status" value="1"/>
</dbReference>
<protein>
    <recommendedName>
        <fullName evidence="2">BRCT domain-containing protein</fullName>
    </recommendedName>
</protein>
<dbReference type="PANTHER" id="PTHR45990">
    <property type="entry name" value="DNA REPAIR PROTEIN REV1"/>
    <property type="match status" value="1"/>
</dbReference>
<evidence type="ECO:0000256" key="1">
    <source>
        <dbReference type="SAM" id="MobiDB-lite"/>
    </source>
</evidence>
<dbReference type="Proteomes" id="UP001189429">
    <property type="component" value="Unassembled WGS sequence"/>
</dbReference>
<feature type="non-terminal residue" evidence="3">
    <location>
        <position position="1"/>
    </location>
</feature>
<name>A0ABN9R3G8_9DINO</name>
<dbReference type="SMART" id="SM00292">
    <property type="entry name" value="BRCT"/>
    <property type="match status" value="1"/>
</dbReference>
<dbReference type="InterPro" id="IPR036420">
    <property type="entry name" value="BRCT_dom_sf"/>
</dbReference>
<feature type="domain" description="BRCT" evidence="2">
    <location>
        <begin position="45"/>
        <end position="143"/>
    </location>
</feature>
<gene>
    <name evidence="3" type="ORF">PCOR1329_LOCUS16702</name>
</gene>